<dbReference type="EMBL" id="JAJEKE010000010">
    <property type="protein sequence ID" value="MCQ1530250.1"/>
    <property type="molecule type" value="Genomic_DNA"/>
</dbReference>
<comment type="caution">
    <text evidence="1">The sequence shown here is derived from an EMBL/GenBank/DDBJ whole genome shotgun (WGS) entry which is preliminary data.</text>
</comment>
<protein>
    <submittedName>
        <fullName evidence="1">Uncharacterized protein</fullName>
    </submittedName>
</protein>
<proteinExistence type="predicted"/>
<gene>
    <name evidence="1" type="ORF">LJD61_11905</name>
</gene>
<evidence type="ECO:0000313" key="2">
    <source>
        <dbReference type="Proteomes" id="UP001651880"/>
    </source>
</evidence>
<evidence type="ECO:0000313" key="1">
    <source>
        <dbReference type="EMBL" id="MCQ1530250.1"/>
    </source>
</evidence>
<dbReference type="RefSeq" id="WP_255227769.1">
    <property type="nucleotide sequence ID" value="NZ_JAJEKE010000010.1"/>
</dbReference>
<name>A0ABT1NG37_9FIRM</name>
<dbReference type="Proteomes" id="UP001651880">
    <property type="component" value="Unassembled WGS sequence"/>
</dbReference>
<organism evidence="1 2">
    <name type="scientific">Lutispora saccharofermentans</name>
    <dbReference type="NCBI Taxonomy" id="3024236"/>
    <lineage>
        <taxon>Bacteria</taxon>
        <taxon>Bacillati</taxon>
        <taxon>Bacillota</taxon>
        <taxon>Clostridia</taxon>
        <taxon>Lutisporales</taxon>
        <taxon>Lutisporaceae</taxon>
        <taxon>Lutispora</taxon>
    </lineage>
</organism>
<sequence length="50" mass="5737">MGTILNKKEVPVVDELIKLLKSLTQEEQQDINNFIRGVKFATRTVKYESA</sequence>
<accession>A0ABT1NG37</accession>
<reference evidence="1 2" key="1">
    <citation type="submission" date="2021-10" db="EMBL/GenBank/DDBJ databases">
        <title>Lutispora strain m25 sp. nov., a thermophilic, non-spore-forming bacterium isolated from a lab-scale methanogenic bioreactor digesting anaerobic sludge.</title>
        <authorList>
            <person name="El Houari A."/>
            <person name="Mcdonald J."/>
        </authorList>
    </citation>
    <scope>NUCLEOTIDE SEQUENCE [LARGE SCALE GENOMIC DNA]</scope>
    <source>
        <strain evidence="2">m25</strain>
    </source>
</reference>
<keyword evidence="2" id="KW-1185">Reference proteome</keyword>